<evidence type="ECO:0000313" key="1">
    <source>
        <dbReference type="EMBL" id="MDJ1483244.1"/>
    </source>
</evidence>
<organism evidence="1 2">
    <name type="scientific">Xanthocytophaga flava</name>
    <dbReference type="NCBI Taxonomy" id="3048013"/>
    <lineage>
        <taxon>Bacteria</taxon>
        <taxon>Pseudomonadati</taxon>
        <taxon>Bacteroidota</taxon>
        <taxon>Cytophagia</taxon>
        <taxon>Cytophagales</taxon>
        <taxon>Rhodocytophagaceae</taxon>
        <taxon>Xanthocytophaga</taxon>
    </lineage>
</organism>
<dbReference type="EMBL" id="JASJOS010000010">
    <property type="protein sequence ID" value="MDJ1483244.1"/>
    <property type="molecule type" value="Genomic_DNA"/>
</dbReference>
<dbReference type="RefSeq" id="WP_313982911.1">
    <property type="nucleotide sequence ID" value="NZ_JASJOR010000012.1"/>
</dbReference>
<name>A0AAE3UAZ6_9BACT</name>
<evidence type="ECO:0000313" key="2">
    <source>
        <dbReference type="Proteomes" id="UP001241110"/>
    </source>
</evidence>
<comment type="caution">
    <text evidence="1">The sequence shown here is derived from an EMBL/GenBank/DDBJ whole genome shotgun (WGS) entry which is preliminary data.</text>
</comment>
<accession>A0AAE3UAZ6</accession>
<dbReference type="AlphaFoldDB" id="A0AAE3UAZ6"/>
<proteinExistence type="predicted"/>
<reference evidence="1" key="1">
    <citation type="submission" date="2023-05" db="EMBL/GenBank/DDBJ databases">
        <authorList>
            <person name="Zhang X."/>
        </authorList>
    </citation>
    <scope>NUCLEOTIDE SEQUENCE</scope>
    <source>
        <strain evidence="1">YF14B1</strain>
    </source>
</reference>
<dbReference type="Proteomes" id="UP001241110">
    <property type="component" value="Unassembled WGS sequence"/>
</dbReference>
<protein>
    <submittedName>
        <fullName evidence="1">Uncharacterized protein</fullName>
    </submittedName>
</protein>
<sequence length="84" mass="9415">MDITIQKLFDDSHHETGVIITAAVNAALTLQSKEEIEQYLKDYASSLYARSMTFYSEINGEIASLACIWNQSALPRTSTFLPLK</sequence>
<gene>
    <name evidence="1" type="ORF">QNI16_22290</name>
</gene>